<dbReference type="GeneID" id="85497567"/>
<evidence type="ECO:0000256" key="2">
    <source>
        <dbReference type="ARBA" id="ARBA00022771"/>
    </source>
</evidence>
<feature type="region of interest" description="Disordered" evidence="4">
    <location>
        <begin position="12"/>
        <end position="33"/>
    </location>
</feature>
<gene>
    <name evidence="6" type="ORF">CcaverHIS019_0601560</name>
</gene>
<keyword evidence="2" id="KW-0863">Zinc-finger</keyword>
<dbReference type="PANTHER" id="PTHR12197">
    <property type="entry name" value="HISTONE-LYSINE N-METHYLTRANSFERASE SMYD"/>
    <property type="match status" value="1"/>
</dbReference>
<dbReference type="EMBL" id="AP028217">
    <property type="protein sequence ID" value="BEI93697.1"/>
    <property type="molecule type" value="Genomic_DNA"/>
</dbReference>
<sequence length="844" mass="92070">MVAELYTAAISVSSESKSKQDAKPGSNGIGPLASLDAENDVDPSSDTALLHRAKITARLADSPYDLIAYLERAHVHLALGYPDLAAGDAYRALLLADEARTEGFEYHDEAAEALASYAAPQVLEGLEGEAAQRGAAAAYRLLAFALLDAGCLSSAAKFLRRGLDASPNDTELATTRQALEAAAAKRLGHSVDIFAPGVLPDTTLVRREVYPWNTHEPDRFSEESLTELNTALQHLAPKCAVQVVVLPVLLDGVALEGATCSQLGLFAVEDIAPGEKVLEEYSLLTANNRMKDSVCDACSSELPRDRQGVVMCDECYDTVFCSAHCAEQAERYHPAVCGTGCDEIGKDPVPHEADESLHLLLLARVLAVAAQGEIHPLDVPEVKYICGDFTPHRTLPWNFKYNVEKPLHILETMDVDIYAHPEFDLWVLNTIYAKTRGTASARKNPLDGKPDVATVHPLWCLANHDCDPNVWWDWAGTIALTACEERIAGSPGVKKGQEILNHYCDIRLPVTERREWASGPLGAVMSMALVAEPCASVAHGSRLQYLCYPAPRFPVRATHPVHGPWLIHPVRLQVVLAPVRAPAMFMSSEHVVVRQSEDWARVLVASKESAAADNWVLAFSSDRTEPAGLALLGSAQLIELEGRLEPANAARLETLVTPRAVRINNTSRGPRSSLRAPVLIVEWHTASSYVLPDLHISPLTTRLVVEISDVGGPISPANRRFLPALSSLDVADIVLDFSRWDCAVVDPFVARALYSTIAGLLVRGTHVTLVDFDLVFSCMADSSIHMRPTRYTSLPRRAEDALKFHLREMLRATECPDARVVEVTIRKLLKHITVLSADQLQAKL</sequence>
<dbReference type="RefSeq" id="XP_060458962.1">
    <property type="nucleotide sequence ID" value="XM_060602583.1"/>
</dbReference>
<dbReference type="Proteomes" id="UP001233271">
    <property type="component" value="Chromosome 6"/>
</dbReference>
<dbReference type="InterPro" id="IPR002893">
    <property type="entry name" value="Znf_MYND"/>
</dbReference>
<protein>
    <recommendedName>
        <fullName evidence="5">SET domain-containing protein</fullName>
    </recommendedName>
</protein>
<dbReference type="PROSITE" id="PS01360">
    <property type="entry name" value="ZF_MYND_1"/>
    <property type="match status" value="1"/>
</dbReference>
<evidence type="ECO:0000313" key="7">
    <source>
        <dbReference type="Proteomes" id="UP001233271"/>
    </source>
</evidence>
<dbReference type="Gene3D" id="1.10.220.160">
    <property type="match status" value="1"/>
</dbReference>
<evidence type="ECO:0000256" key="4">
    <source>
        <dbReference type="SAM" id="MobiDB-lite"/>
    </source>
</evidence>
<dbReference type="AlphaFoldDB" id="A0AA48L865"/>
<evidence type="ECO:0000259" key="5">
    <source>
        <dbReference type="PROSITE" id="PS50280"/>
    </source>
</evidence>
<dbReference type="InterPro" id="IPR001214">
    <property type="entry name" value="SET_dom"/>
</dbReference>
<reference evidence="6" key="1">
    <citation type="journal article" date="2023" name="BMC Genomics">
        <title>Chromosome-level genome assemblies of Cutaneotrichosporon spp. (Trichosporonales, Basidiomycota) reveal imbalanced evolution between nucleotide sequences and chromosome synteny.</title>
        <authorList>
            <person name="Kobayashi Y."/>
            <person name="Kayamori A."/>
            <person name="Aoki K."/>
            <person name="Shiwa Y."/>
            <person name="Matsutani M."/>
            <person name="Fujita N."/>
            <person name="Sugita T."/>
            <person name="Iwasaki W."/>
            <person name="Tanaka N."/>
            <person name="Takashima M."/>
        </authorList>
    </citation>
    <scope>NUCLEOTIDE SEQUENCE</scope>
    <source>
        <strain evidence="6">HIS019</strain>
    </source>
</reference>
<keyword evidence="1" id="KW-0479">Metal-binding</keyword>
<dbReference type="Gene3D" id="2.170.270.10">
    <property type="entry name" value="SET domain"/>
    <property type="match status" value="1"/>
</dbReference>
<name>A0AA48L865_9TREE</name>
<feature type="domain" description="SET" evidence="5">
    <location>
        <begin position="239"/>
        <end position="504"/>
    </location>
</feature>
<dbReference type="SUPFAM" id="SSF48452">
    <property type="entry name" value="TPR-like"/>
    <property type="match status" value="1"/>
</dbReference>
<evidence type="ECO:0000256" key="3">
    <source>
        <dbReference type="ARBA" id="ARBA00022833"/>
    </source>
</evidence>
<evidence type="ECO:0000256" key="1">
    <source>
        <dbReference type="ARBA" id="ARBA00022723"/>
    </source>
</evidence>
<evidence type="ECO:0000313" key="6">
    <source>
        <dbReference type="EMBL" id="BEI93697.1"/>
    </source>
</evidence>
<dbReference type="PANTHER" id="PTHR12197:SF273">
    <property type="entry name" value="MYND-TYPE ZINC FINGER PROTEIN SAMB"/>
    <property type="match status" value="1"/>
</dbReference>
<proteinExistence type="predicted"/>
<accession>A0AA48L865</accession>
<dbReference type="InterPro" id="IPR011990">
    <property type="entry name" value="TPR-like_helical_dom_sf"/>
</dbReference>
<dbReference type="Gene3D" id="6.10.140.2220">
    <property type="match status" value="1"/>
</dbReference>
<dbReference type="Gene3D" id="1.25.40.10">
    <property type="entry name" value="Tetratricopeptide repeat domain"/>
    <property type="match status" value="1"/>
</dbReference>
<dbReference type="GO" id="GO:0005634">
    <property type="term" value="C:nucleus"/>
    <property type="evidence" value="ECO:0007669"/>
    <property type="project" value="TreeGrafter"/>
</dbReference>
<dbReference type="InterPro" id="IPR050869">
    <property type="entry name" value="H3K4_H4K5_MeTrfase"/>
</dbReference>
<dbReference type="KEGG" id="ccac:CcaHIS019_0601560"/>
<dbReference type="PROSITE" id="PS50280">
    <property type="entry name" value="SET"/>
    <property type="match status" value="1"/>
</dbReference>
<dbReference type="InterPro" id="IPR046341">
    <property type="entry name" value="SET_dom_sf"/>
</dbReference>
<organism evidence="6 7">
    <name type="scientific">Cutaneotrichosporon cavernicola</name>
    <dbReference type="NCBI Taxonomy" id="279322"/>
    <lineage>
        <taxon>Eukaryota</taxon>
        <taxon>Fungi</taxon>
        <taxon>Dikarya</taxon>
        <taxon>Basidiomycota</taxon>
        <taxon>Agaricomycotina</taxon>
        <taxon>Tremellomycetes</taxon>
        <taxon>Trichosporonales</taxon>
        <taxon>Trichosporonaceae</taxon>
        <taxon>Cutaneotrichosporon</taxon>
    </lineage>
</organism>
<dbReference type="GO" id="GO:0008270">
    <property type="term" value="F:zinc ion binding"/>
    <property type="evidence" value="ECO:0007669"/>
    <property type="project" value="UniProtKB-KW"/>
</dbReference>
<keyword evidence="3" id="KW-0862">Zinc</keyword>
<dbReference type="SUPFAM" id="SSF82199">
    <property type="entry name" value="SET domain"/>
    <property type="match status" value="1"/>
</dbReference>
<keyword evidence="7" id="KW-1185">Reference proteome</keyword>